<feature type="chain" id="PRO_5015203014" evidence="1">
    <location>
        <begin position="22"/>
        <end position="43"/>
    </location>
</feature>
<evidence type="ECO:0000256" key="1">
    <source>
        <dbReference type="SAM" id="SignalP"/>
    </source>
</evidence>
<reference evidence="2" key="1">
    <citation type="submission" date="2018-02" db="EMBL/GenBank/DDBJ databases">
        <title>Rhizophora mucronata_Transcriptome.</title>
        <authorList>
            <person name="Meera S.P."/>
            <person name="Sreeshan A."/>
            <person name="Augustine A."/>
        </authorList>
    </citation>
    <scope>NUCLEOTIDE SEQUENCE</scope>
    <source>
        <tissue evidence="2">Leaf</tissue>
    </source>
</reference>
<accession>A0A2P2N927</accession>
<protein>
    <submittedName>
        <fullName evidence="2">Uncharacterized protein</fullName>
    </submittedName>
</protein>
<sequence length="43" mass="5024">MSLEFCIVLLLYLCACQHSTCINTDPCSDYNLHILLRWTILSY</sequence>
<evidence type="ECO:0000313" key="2">
    <source>
        <dbReference type="EMBL" id="MBX38981.1"/>
    </source>
</evidence>
<keyword evidence="1" id="KW-0732">Signal</keyword>
<proteinExistence type="predicted"/>
<dbReference type="AlphaFoldDB" id="A0A2P2N927"/>
<dbReference type="EMBL" id="GGEC01058497">
    <property type="protein sequence ID" value="MBX38981.1"/>
    <property type="molecule type" value="Transcribed_RNA"/>
</dbReference>
<name>A0A2P2N927_RHIMU</name>
<organism evidence="2">
    <name type="scientific">Rhizophora mucronata</name>
    <name type="common">Asiatic mangrove</name>
    <dbReference type="NCBI Taxonomy" id="61149"/>
    <lineage>
        <taxon>Eukaryota</taxon>
        <taxon>Viridiplantae</taxon>
        <taxon>Streptophyta</taxon>
        <taxon>Embryophyta</taxon>
        <taxon>Tracheophyta</taxon>
        <taxon>Spermatophyta</taxon>
        <taxon>Magnoliopsida</taxon>
        <taxon>eudicotyledons</taxon>
        <taxon>Gunneridae</taxon>
        <taxon>Pentapetalae</taxon>
        <taxon>rosids</taxon>
        <taxon>fabids</taxon>
        <taxon>Malpighiales</taxon>
        <taxon>Rhizophoraceae</taxon>
        <taxon>Rhizophora</taxon>
    </lineage>
</organism>
<feature type="signal peptide" evidence="1">
    <location>
        <begin position="1"/>
        <end position="21"/>
    </location>
</feature>